<dbReference type="SUPFAM" id="SSF51730">
    <property type="entry name" value="FAD-linked oxidoreductase"/>
    <property type="match status" value="1"/>
</dbReference>
<evidence type="ECO:0000256" key="2">
    <source>
        <dbReference type="ARBA" id="ARBA00004777"/>
    </source>
</evidence>
<keyword evidence="6 12" id="KW-0274">FAD</keyword>
<dbReference type="PANTHER" id="PTHR45754:SF3">
    <property type="entry name" value="METHYLENETETRAHYDROFOLATE REDUCTASE (NADPH)"/>
    <property type="match status" value="1"/>
</dbReference>
<evidence type="ECO:0000256" key="1">
    <source>
        <dbReference type="ARBA" id="ARBA00001974"/>
    </source>
</evidence>
<dbReference type="InterPro" id="IPR004620">
    <property type="entry name" value="MTHF_reductase_bac"/>
</dbReference>
<dbReference type="Proteomes" id="UP000838748">
    <property type="component" value="Unassembled WGS sequence"/>
</dbReference>
<name>A0ABN8E8D8_9VIBR</name>
<dbReference type="NCBIfam" id="NF006950">
    <property type="entry name" value="PRK09432.1"/>
    <property type="match status" value="1"/>
</dbReference>
<evidence type="ECO:0000256" key="6">
    <source>
        <dbReference type="ARBA" id="ARBA00022827"/>
    </source>
</evidence>
<dbReference type="EMBL" id="CAKLDM010000002">
    <property type="protein sequence ID" value="CAH0541732.1"/>
    <property type="molecule type" value="Genomic_DNA"/>
</dbReference>
<keyword evidence="7 12" id="KW-0560">Oxidoreductase</keyword>
<protein>
    <recommendedName>
        <fullName evidence="12">Methylenetetrahydrofolate reductase</fullName>
        <ecNumber evidence="12">1.5.1.54</ecNumber>
    </recommendedName>
</protein>
<evidence type="ECO:0000256" key="10">
    <source>
        <dbReference type="ARBA" id="ARBA00034478"/>
    </source>
</evidence>
<dbReference type="GO" id="GO:0004489">
    <property type="term" value="F:methylenetetrahydrofolate reductase [NAD(P)H] activity"/>
    <property type="evidence" value="ECO:0007669"/>
    <property type="project" value="UniProtKB-EC"/>
</dbReference>
<proteinExistence type="inferred from homology"/>
<comment type="cofactor">
    <cofactor evidence="1 12">
        <name>FAD</name>
        <dbReference type="ChEBI" id="CHEBI:57692"/>
    </cofactor>
</comment>
<evidence type="ECO:0000256" key="12">
    <source>
        <dbReference type="RuleBase" id="RU003862"/>
    </source>
</evidence>
<comment type="catalytic activity">
    <reaction evidence="11">
        <text>(6S)-5-methyl-5,6,7,8-tetrahydrofolate + NAD(+) = (6R)-5,10-methylene-5,6,7,8-tetrahydrofolate + NADH + H(+)</text>
        <dbReference type="Rhea" id="RHEA:19821"/>
        <dbReference type="ChEBI" id="CHEBI:15378"/>
        <dbReference type="ChEBI" id="CHEBI:15636"/>
        <dbReference type="ChEBI" id="CHEBI:18608"/>
        <dbReference type="ChEBI" id="CHEBI:57540"/>
        <dbReference type="ChEBI" id="CHEBI:57945"/>
        <dbReference type="EC" id="1.5.1.54"/>
    </reaction>
    <physiologicalReaction direction="right-to-left" evidence="11">
        <dbReference type="Rhea" id="RHEA:19823"/>
    </physiologicalReaction>
</comment>
<keyword evidence="4" id="KW-0028">Amino-acid biosynthesis</keyword>
<dbReference type="InterPro" id="IPR003171">
    <property type="entry name" value="Mehydrof_redctse-like"/>
</dbReference>
<dbReference type="PANTHER" id="PTHR45754">
    <property type="entry name" value="METHYLENETETRAHYDROFOLATE REDUCTASE"/>
    <property type="match status" value="1"/>
</dbReference>
<gene>
    <name evidence="13" type="primary">metF</name>
    <name evidence="13" type="ORF">VMF7928_03790</name>
</gene>
<evidence type="ECO:0000313" key="14">
    <source>
        <dbReference type="Proteomes" id="UP000838748"/>
    </source>
</evidence>
<comment type="pathway">
    <text evidence="2 12">One-carbon metabolism; tetrahydrofolate interconversion.</text>
</comment>
<dbReference type="EC" id="1.5.1.54" evidence="12"/>
<evidence type="ECO:0000256" key="5">
    <source>
        <dbReference type="ARBA" id="ARBA00022630"/>
    </source>
</evidence>
<organism evidence="13 14">
    <name type="scientific">Vibrio marisflavi CECT 7928</name>
    <dbReference type="NCBI Taxonomy" id="634439"/>
    <lineage>
        <taxon>Bacteria</taxon>
        <taxon>Pseudomonadati</taxon>
        <taxon>Pseudomonadota</taxon>
        <taxon>Gammaproteobacteria</taxon>
        <taxon>Vibrionales</taxon>
        <taxon>Vibrionaceae</taxon>
        <taxon>Vibrio</taxon>
    </lineage>
</organism>
<evidence type="ECO:0000256" key="11">
    <source>
        <dbReference type="ARBA" id="ARBA00048628"/>
    </source>
</evidence>
<dbReference type="Pfam" id="PF02219">
    <property type="entry name" value="MTHFR"/>
    <property type="match status" value="1"/>
</dbReference>
<comment type="similarity">
    <text evidence="3 12">Belongs to the methylenetetrahydrofolate reductase family.</text>
</comment>
<evidence type="ECO:0000256" key="3">
    <source>
        <dbReference type="ARBA" id="ARBA00006743"/>
    </source>
</evidence>
<evidence type="ECO:0000313" key="13">
    <source>
        <dbReference type="EMBL" id="CAH0541732.1"/>
    </source>
</evidence>
<evidence type="ECO:0000256" key="9">
    <source>
        <dbReference type="ARBA" id="ARBA00023167"/>
    </source>
</evidence>
<keyword evidence="5 12" id="KW-0285">Flavoprotein</keyword>
<keyword evidence="14" id="KW-1185">Reference proteome</keyword>
<comment type="pathway">
    <text evidence="10">Amino-acid biosynthesis; L-methionine biosynthesis via de novo pathway.</text>
</comment>
<evidence type="ECO:0000256" key="8">
    <source>
        <dbReference type="ARBA" id="ARBA00023027"/>
    </source>
</evidence>
<dbReference type="Gene3D" id="3.20.20.220">
    <property type="match status" value="1"/>
</dbReference>
<dbReference type="NCBIfam" id="TIGR00676">
    <property type="entry name" value="fadh2"/>
    <property type="match status" value="1"/>
</dbReference>
<evidence type="ECO:0000256" key="4">
    <source>
        <dbReference type="ARBA" id="ARBA00022605"/>
    </source>
</evidence>
<sequence>MMTVLTANRIQFILWTYRRPNVKAAKNRGEISRREMNMGYTHASHIDALNQNIAELSDNINVSFEFFPPSSEKMEQTLWNSVHRLKALQPKFVSVTYGANSGERDRTHSIIKEIKDQTGLVAAPHLTCIDATKDELVQIADDYWNNGIKSIVALRGDIPPGGGKPAMYASDLVELLKARHDFDISVAAFPEVHPEAKSAQADLLNLKRKVEAGANRAITQFFFDVESYLRFRDRCVAAGIDVEIVPGILPVSNFKQASKFAAQNNVKVPGWMAKQFEGLDDDPTTRQLVGASHAIDMVRVLSREGVKDFHFYTLNRAEMTYALCHTLGVRPQV</sequence>
<dbReference type="InterPro" id="IPR029041">
    <property type="entry name" value="FAD-linked_oxidoreductase-like"/>
</dbReference>
<accession>A0ABN8E8D8</accession>
<keyword evidence="8" id="KW-0520">NAD</keyword>
<comment type="caution">
    <text evidence="13">The sequence shown here is derived from an EMBL/GenBank/DDBJ whole genome shotgun (WGS) entry which is preliminary data.</text>
</comment>
<reference evidence="13" key="1">
    <citation type="submission" date="2021-11" db="EMBL/GenBank/DDBJ databases">
        <authorList>
            <person name="Rodrigo-Torres L."/>
            <person name="Arahal R. D."/>
            <person name="Lucena T."/>
        </authorList>
    </citation>
    <scope>NUCLEOTIDE SEQUENCE</scope>
    <source>
        <strain evidence="13">CECT 7928</strain>
    </source>
</reference>
<keyword evidence="9" id="KW-0486">Methionine biosynthesis</keyword>
<dbReference type="CDD" id="cd00537">
    <property type="entry name" value="MTHFR"/>
    <property type="match status" value="1"/>
</dbReference>
<evidence type="ECO:0000256" key="7">
    <source>
        <dbReference type="ARBA" id="ARBA00023002"/>
    </source>
</evidence>